<accession>A0A915JAV0</accession>
<proteinExistence type="predicted"/>
<dbReference type="AlphaFoldDB" id="A0A915JAV0"/>
<evidence type="ECO:0000256" key="1">
    <source>
        <dbReference type="SAM" id="MobiDB-lite"/>
    </source>
</evidence>
<keyword evidence="2" id="KW-1185">Reference proteome</keyword>
<name>A0A915JAV0_ROMCU</name>
<protein>
    <submittedName>
        <fullName evidence="3">Uncharacterized protein</fullName>
    </submittedName>
</protein>
<reference evidence="3" key="1">
    <citation type="submission" date="2022-11" db="UniProtKB">
        <authorList>
            <consortium name="WormBaseParasite"/>
        </authorList>
    </citation>
    <scope>IDENTIFICATION</scope>
</reference>
<sequence length="72" mass="7891">MQPGRVPDATWMHSRCEFLRDKDNLKTLIYVRHILLSIVEGGGPKAQGPACSQQATENPLGDPTNIGFRGSI</sequence>
<feature type="region of interest" description="Disordered" evidence="1">
    <location>
        <begin position="47"/>
        <end position="72"/>
    </location>
</feature>
<organism evidence="2 3">
    <name type="scientific">Romanomermis culicivorax</name>
    <name type="common">Nematode worm</name>
    <dbReference type="NCBI Taxonomy" id="13658"/>
    <lineage>
        <taxon>Eukaryota</taxon>
        <taxon>Metazoa</taxon>
        <taxon>Ecdysozoa</taxon>
        <taxon>Nematoda</taxon>
        <taxon>Enoplea</taxon>
        <taxon>Dorylaimia</taxon>
        <taxon>Mermithida</taxon>
        <taxon>Mermithoidea</taxon>
        <taxon>Mermithidae</taxon>
        <taxon>Romanomermis</taxon>
    </lineage>
</organism>
<evidence type="ECO:0000313" key="2">
    <source>
        <dbReference type="Proteomes" id="UP000887565"/>
    </source>
</evidence>
<dbReference type="Proteomes" id="UP000887565">
    <property type="component" value="Unplaced"/>
</dbReference>
<evidence type="ECO:0000313" key="3">
    <source>
        <dbReference type="WBParaSite" id="nRc.2.0.1.t23282-RA"/>
    </source>
</evidence>
<dbReference type="WBParaSite" id="nRc.2.0.1.t23282-RA">
    <property type="protein sequence ID" value="nRc.2.0.1.t23282-RA"/>
    <property type="gene ID" value="nRc.2.0.1.g23282"/>
</dbReference>